<reference evidence="1" key="1">
    <citation type="journal article" date="2014" name="Front. Microbiol.">
        <title>High frequency of phylogenetically diverse reductive dehalogenase-homologous genes in deep subseafloor sedimentary metagenomes.</title>
        <authorList>
            <person name="Kawai M."/>
            <person name="Futagami T."/>
            <person name="Toyoda A."/>
            <person name="Takaki Y."/>
            <person name="Nishi S."/>
            <person name="Hori S."/>
            <person name="Arai W."/>
            <person name="Tsubouchi T."/>
            <person name="Morono Y."/>
            <person name="Uchiyama I."/>
            <person name="Ito T."/>
            <person name="Fujiyama A."/>
            <person name="Inagaki F."/>
            <person name="Takami H."/>
        </authorList>
    </citation>
    <scope>NUCLEOTIDE SEQUENCE</scope>
    <source>
        <strain evidence="1">Expedition CK06-06</strain>
    </source>
</reference>
<dbReference type="EMBL" id="BART01038136">
    <property type="protein sequence ID" value="GAH14504.1"/>
    <property type="molecule type" value="Genomic_DNA"/>
</dbReference>
<name>X1EBK1_9ZZZZ</name>
<organism evidence="1">
    <name type="scientific">marine sediment metagenome</name>
    <dbReference type="NCBI Taxonomy" id="412755"/>
    <lineage>
        <taxon>unclassified sequences</taxon>
        <taxon>metagenomes</taxon>
        <taxon>ecological metagenomes</taxon>
    </lineage>
</organism>
<sequence>QSSGVESTTKKTVDGFRNNAIESLAKLIKRANAKRKT</sequence>
<accession>X1EBK1</accession>
<protein>
    <submittedName>
        <fullName evidence="1">Uncharacterized protein</fullName>
    </submittedName>
</protein>
<evidence type="ECO:0000313" key="1">
    <source>
        <dbReference type="EMBL" id="GAH14504.1"/>
    </source>
</evidence>
<comment type="caution">
    <text evidence="1">The sequence shown here is derived from an EMBL/GenBank/DDBJ whole genome shotgun (WGS) entry which is preliminary data.</text>
</comment>
<dbReference type="AlphaFoldDB" id="X1EBK1"/>
<proteinExistence type="predicted"/>
<gene>
    <name evidence="1" type="ORF">S01H4_63424</name>
</gene>
<feature type="non-terminal residue" evidence="1">
    <location>
        <position position="1"/>
    </location>
</feature>